<dbReference type="PROSITE" id="PS51257">
    <property type="entry name" value="PROKAR_LIPOPROTEIN"/>
    <property type="match status" value="1"/>
</dbReference>
<evidence type="ECO:0000313" key="3">
    <source>
        <dbReference type="Proteomes" id="UP000306790"/>
    </source>
</evidence>
<comment type="caution">
    <text evidence="2">The sequence shown here is derived from an EMBL/GenBank/DDBJ whole genome shotgun (WGS) entry which is preliminary data.</text>
</comment>
<keyword evidence="1" id="KW-0732">Signal</keyword>
<feature type="chain" id="PRO_5046013964" description="Lipoprotein" evidence="1">
    <location>
        <begin position="20"/>
        <end position="264"/>
    </location>
</feature>
<evidence type="ECO:0008006" key="4">
    <source>
        <dbReference type="Google" id="ProtNLM"/>
    </source>
</evidence>
<dbReference type="RefSeq" id="WP_048221761.1">
    <property type="nucleotide sequence ID" value="NZ_QFVP01000007.1"/>
</dbReference>
<name>A0ABY2PWA5_9ENTR</name>
<dbReference type="EMBL" id="QFVP01000007">
    <property type="protein sequence ID" value="THE37890.1"/>
    <property type="molecule type" value="Genomic_DNA"/>
</dbReference>
<gene>
    <name evidence="2" type="ORF">DJ535_13195</name>
</gene>
<accession>A0ABY2PWA5</accession>
<protein>
    <recommendedName>
        <fullName evidence="4">Lipoprotein</fullName>
    </recommendedName>
</protein>
<keyword evidence="3" id="KW-1185">Reference proteome</keyword>
<proteinExistence type="predicted"/>
<evidence type="ECO:0000256" key="1">
    <source>
        <dbReference type="SAM" id="SignalP"/>
    </source>
</evidence>
<reference evidence="2 3" key="1">
    <citation type="submission" date="2018-05" db="EMBL/GenBank/DDBJ databases">
        <title>Isolation and genomic analyses of lactose-positive bacteria from faecal samples of preterm neonates.</title>
        <authorList>
            <person name="Chen Y."/>
            <person name="Brook T.C."/>
            <person name="O'Neill I."/>
            <person name="Soe C.Z."/>
            <person name="Hall L.J."/>
            <person name="Hoyles L."/>
        </authorList>
    </citation>
    <scope>NUCLEOTIDE SEQUENCE [LARGE SCALE GENOMIC DNA]</scope>
    <source>
        <strain evidence="2 3">P080C CL</strain>
    </source>
</reference>
<feature type="signal peptide" evidence="1">
    <location>
        <begin position="1"/>
        <end position="19"/>
    </location>
</feature>
<dbReference type="Proteomes" id="UP000306790">
    <property type="component" value="Unassembled WGS sequence"/>
</dbReference>
<sequence length="264" mass="28829">MKRLFISGVLLLSAQCVNAASSCDINAIVQHVWPDATSTPQGIITKDNQVITTSANSPQSAICKVWPAQPELTLAAVPLMSQQYTDYDHSGDLELLVLDSGTLNVKQRLNLPARMDDDAFRITGITLDTARWKVKPNQTAFGLHIMRNGSSRVNPMSEDALSLFVIEDNQLRTILNGIVLENSSGEWDGNCAGTFNDVKRTLALEPGSQKGYANIRVTEKNVASTTHTDANGECVSKDKPGKTTTLLRYDGKHYVVPKSLMPLE</sequence>
<evidence type="ECO:0000313" key="2">
    <source>
        <dbReference type="EMBL" id="THE37890.1"/>
    </source>
</evidence>
<organism evidence="2 3">
    <name type="scientific">Citrobacter murliniae</name>
    <dbReference type="NCBI Taxonomy" id="67829"/>
    <lineage>
        <taxon>Bacteria</taxon>
        <taxon>Pseudomonadati</taxon>
        <taxon>Pseudomonadota</taxon>
        <taxon>Gammaproteobacteria</taxon>
        <taxon>Enterobacterales</taxon>
        <taxon>Enterobacteriaceae</taxon>
        <taxon>Citrobacter</taxon>
        <taxon>Citrobacter freundii complex</taxon>
    </lineage>
</organism>